<dbReference type="AlphaFoldDB" id="A0A8S0Q8T6"/>
<dbReference type="Proteomes" id="UP000594638">
    <property type="component" value="Unassembled WGS sequence"/>
</dbReference>
<dbReference type="PANTHER" id="PTHR13966:SF5">
    <property type="entry name" value="ENDONUCLEASE G, MITOCHONDRIAL"/>
    <property type="match status" value="1"/>
</dbReference>
<dbReference type="InterPro" id="IPR044925">
    <property type="entry name" value="His-Me_finger_sf"/>
</dbReference>
<keyword evidence="8" id="KW-0378">Hydrolase</keyword>
<feature type="region of interest" description="Disordered" evidence="4">
    <location>
        <begin position="221"/>
        <end position="247"/>
    </location>
</feature>
<keyword evidence="8" id="KW-0540">Nuclease</keyword>
<evidence type="ECO:0000259" key="7">
    <source>
        <dbReference type="SMART" id="SM00892"/>
    </source>
</evidence>
<dbReference type="GO" id="GO:0004519">
    <property type="term" value="F:endonuclease activity"/>
    <property type="evidence" value="ECO:0007669"/>
    <property type="project" value="UniProtKB-KW"/>
</dbReference>
<evidence type="ECO:0000259" key="6">
    <source>
        <dbReference type="SMART" id="SM00477"/>
    </source>
</evidence>
<dbReference type="Pfam" id="PF01223">
    <property type="entry name" value="Endonuclease_NS"/>
    <property type="match status" value="1"/>
</dbReference>
<keyword evidence="9" id="KW-1185">Reference proteome</keyword>
<dbReference type="InterPro" id="IPR040255">
    <property type="entry name" value="Non-specific_endonuclease"/>
</dbReference>
<dbReference type="PANTHER" id="PTHR13966">
    <property type="entry name" value="ENDONUCLEASE RELATED"/>
    <property type="match status" value="1"/>
</dbReference>
<dbReference type="GO" id="GO:0003676">
    <property type="term" value="F:nucleic acid binding"/>
    <property type="evidence" value="ECO:0007669"/>
    <property type="project" value="InterPro"/>
</dbReference>
<comment type="similarity">
    <text evidence="1">Belongs to the DNA/RNA non-specific endonuclease family.</text>
</comment>
<dbReference type="SMART" id="SM00477">
    <property type="entry name" value="NUC"/>
    <property type="match status" value="1"/>
</dbReference>
<keyword evidence="8" id="KW-0255">Endonuclease</keyword>
<dbReference type="EMBL" id="CACTIH010001045">
    <property type="protein sequence ID" value="CAA2962498.1"/>
    <property type="molecule type" value="Genomic_DNA"/>
</dbReference>
<name>A0A8S0Q8T6_OLEEU</name>
<dbReference type="InterPro" id="IPR020821">
    <property type="entry name" value="ENPP1-3/EXOG-like_nuc-like"/>
</dbReference>
<dbReference type="Gramene" id="OE9A060193T1">
    <property type="protein sequence ID" value="OE9A060193C1"/>
    <property type="gene ID" value="OE9A060193"/>
</dbReference>
<feature type="domain" description="ENPP1-3/EXOG-like endonuclease/phosphodiesterase" evidence="6">
    <location>
        <begin position="56"/>
        <end position="230"/>
    </location>
</feature>
<evidence type="ECO:0000256" key="5">
    <source>
        <dbReference type="SAM" id="SignalP"/>
    </source>
</evidence>
<sequence>MIRRLPGVLALACAFALYCAAPATAAPFVADQAHTCPQFFYVGEKPTSVPVVQLCFDGYSLGHDASIRQGRWSAEHMTAASAAEAAKVKREGTFHPEPLLPPADRSELADYRCAPYDRGHETPVGDFGPTGEKQDTFSLANMMPQDPMLNEHLWATLEKVVRGLAARDGEVYVVTGPLFDAAPKQLNGRVAIPAATWKAVYDPKIGAFAFVAINDASAKADRPAGLRPDAGRQGGGAGGSADGRRAAGEADHGAGAVLQREGPMTVVLTILGFLKPLGAWLASLLKNPVVLAALAFAILCLALVVEMRAKDAADARARAAQAALVAEKAAEKVRGQQAAITDQANAHDAQAQAQIQTVYRTLTQQVPRYVPISTDAQCVVPVGAVRLLDAGAAGLQLPDTPGSADAAPSAFHLSDLAVNALANLEAKRANDQQLSDLQAWIRAQQALAGKPPP</sequence>
<organism evidence="8 9">
    <name type="scientific">Olea europaea subsp. europaea</name>
    <dbReference type="NCBI Taxonomy" id="158383"/>
    <lineage>
        <taxon>Eukaryota</taxon>
        <taxon>Viridiplantae</taxon>
        <taxon>Streptophyta</taxon>
        <taxon>Embryophyta</taxon>
        <taxon>Tracheophyta</taxon>
        <taxon>Spermatophyta</taxon>
        <taxon>Magnoliopsida</taxon>
        <taxon>eudicotyledons</taxon>
        <taxon>Gunneridae</taxon>
        <taxon>Pentapetalae</taxon>
        <taxon>asterids</taxon>
        <taxon>lamiids</taxon>
        <taxon>Lamiales</taxon>
        <taxon>Oleaceae</taxon>
        <taxon>Oleeae</taxon>
        <taxon>Olea</taxon>
    </lineage>
</organism>
<comment type="caution">
    <text evidence="8">The sequence shown here is derived from an EMBL/GenBank/DDBJ whole genome shotgun (WGS) entry which is preliminary data.</text>
</comment>
<accession>A0A8S0Q8T6</accession>
<evidence type="ECO:0000256" key="4">
    <source>
        <dbReference type="SAM" id="MobiDB-lite"/>
    </source>
</evidence>
<dbReference type="Gene3D" id="3.40.570.10">
    <property type="entry name" value="Extracellular Endonuclease, subunit A"/>
    <property type="match status" value="1"/>
</dbReference>
<dbReference type="InterPro" id="IPR044929">
    <property type="entry name" value="DNA/RNA_non-sp_Endonuclease_sf"/>
</dbReference>
<feature type="domain" description="DNA/RNA non-specific endonuclease/pyrophosphatase/phosphodiesterase" evidence="7">
    <location>
        <begin position="55"/>
        <end position="259"/>
    </location>
</feature>
<dbReference type="GO" id="GO:0016787">
    <property type="term" value="F:hydrolase activity"/>
    <property type="evidence" value="ECO:0007669"/>
    <property type="project" value="InterPro"/>
</dbReference>
<feature type="signal peptide" evidence="5">
    <location>
        <begin position="1"/>
        <end position="25"/>
    </location>
</feature>
<dbReference type="OrthoDB" id="5418055at2759"/>
<feature type="chain" id="PRO_5035933766" evidence="5">
    <location>
        <begin position="26"/>
        <end position="453"/>
    </location>
</feature>
<keyword evidence="3" id="KW-0479">Metal-binding</keyword>
<dbReference type="InterPro" id="IPR001604">
    <property type="entry name" value="Endo_G_ENPP1-like_dom"/>
</dbReference>
<feature type="active site" description="Proton acceptor" evidence="2">
    <location>
        <position position="120"/>
    </location>
</feature>
<protein>
    <submittedName>
        <fullName evidence="8">Endonuclease</fullName>
    </submittedName>
</protein>
<proteinExistence type="inferred from homology"/>
<evidence type="ECO:0000256" key="2">
    <source>
        <dbReference type="PIRSR" id="PIRSR640255-1"/>
    </source>
</evidence>
<evidence type="ECO:0000313" key="8">
    <source>
        <dbReference type="EMBL" id="CAA2962498.1"/>
    </source>
</evidence>
<reference evidence="8 9" key="1">
    <citation type="submission" date="2019-12" db="EMBL/GenBank/DDBJ databases">
        <authorList>
            <person name="Alioto T."/>
            <person name="Alioto T."/>
            <person name="Gomez Garrido J."/>
        </authorList>
    </citation>
    <scope>NUCLEOTIDE SEQUENCE [LARGE SCALE GENOMIC DNA]</scope>
</reference>
<dbReference type="GO" id="GO:0046872">
    <property type="term" value="F:metal ion binding"/>
    <property type="evidence" value="ECO:0007669"/>
    <property type="project" value="UniProtKB-KW"/>
</dbReference>
<keyword evidence="5" id="KW-0732">Signal</keyword>
<dbReference type="SMART" id="SM00892">
    <property type="entry name" value="Endonuclease_NS"/>
    <property type="match status" value="1"/>
</dbReference>
<evidence type="ECO:0000256" key="3">
    <source>
        <dbReference type="PIRSR" id="PIRSR640255-2"/>
    </source>
</evidence>
<evidence type="ECO:0000256" key="1">
    <source>
        <dbReference type="ARBA" id="ARBA00010052"/>
    </source>
</evidence>
<evidence type="ECO:0000313" key="9">
    <source>
        <dbReference type="Proteomes" id="UP000594638"/>
    </source>
</evidence>
<gene>
    <name evidence="8" type="ORF">OLEA9_A060193</name>
</gene>
<dbReference type="SUPFAM" id="SSF54060">
    <property type="entry name" value="His-Me finger endonucleases"/>
    <property type="match status" value="1"/>
</dbReference>
<feature type="compositionally biased region" description="Gly residues" evidence="4">
    <location>
        <begin position="232"/>
        <end position="241"/>
    </location>
</feature>
<feature type="binding site" evidence="3">
    <location>
        <position position="150"/>
    </location>
    <ligand>
        <name>Mg(2+)</name>
        <dbReference type="ChEBI" id="CHEBI:18420"/>
        <note>catalytic</note>
    </ligand>
</feature>